<dbReference type="InterPro" id="IPR013249">
    <property type="entry name" value="RNA_pol_sigma70_r4_t2"/>
</dbReference>
<dbReference type="Gene3D" id="1.10.1740.10">
    <property type="match status" value="1"/>
</dbReference>
<feature type="region of interest" description="Disordered" evidence="7">
    <location>
        <begin position="175"/>
        <end position="237"/>
    </location>
</feature>
<comment type="caution">
    <text evidence="10">The sequence shown here is derived from an EMBL/GenBank/DDBJ whole genome shotgun (WGS) entry which is preliminary data.</text>
</comment>
<accession>A0ABT9KV58</accession>
<dbReference type="PANTHER" id="PTHR43133:SF61">
    <property type="entry name" value="ECF RNA POLYMERASE SIGMA FACTOR SIGC"/>
    <property type="match status" value="1"/>
</dbReference>
<dbReference type="InterPro" id="IPR014284">
    <property type="entry name" value="RNA_pol_sigma-70_dom"/>
</dbReference>
<feature type="domain" description="RNA polymerase sigma factor 70 region 4 type 2" evidence="9">
    <location>
        <begin position="123"/>
        <end position="173"/>
    </location>
</feature>
<dbReference type="InterPro" id="IPR007627">
    <property type="entry name" value="RNA_pol_sigma70_r2"/>
</dbReference>
<dbReference type="InterPro" id="IPR036388">
    <property type="entry name" value="WH-like_DNA-bd_sf"/>
</dbReference>
<evidence type="ECO:0000259" key="9">
    <source>
        <dbReference type="Pfam" id="PF08281"/>
    </source>
</evidence>
<evidence type="ECO:0000259" key="8">
    <source>
        <dbReference type="Pfam" id="PF04542"/>
    </source>
</evidence>
<evidence type="ECO:0000256" key="2">
    <source>
        <dbReference type="ARBA" id="ARBA00023015"/>
    </source>
</evidence>
<evidence type="ECO:0000313" key="11">
    <source>
        <dbReference type="Proteomes" id="UP001234880"/>
    </source>
</evidence>
<keyword evidence="4 6" id="KW-0238">DNA-binding</keyword>
<evidence type="ECO:0000256" key="6">
    <source>
        <dbReference type="RuleBase" id="RU000716"/>
    </source>
</evidence>
<dbReference type="CDD" id="cd06171">
    <property type="entry name" value="Sigma70_r4"/>
    <property type="match status" value="1"/>
</dbReference>
<name>A0ABT9KV58_9ACTN</name>
<protein>
    <recommendedName>
        <fullName evidence="6">RNA polymerase sigma factor</fullName>
    </recommendedName>
</protein>
<dbReference type="SUPFAM" id="SSF88946">
    <property type="entry name" value="Sigma2 domain of RNA polymerase sigma factors"/>
    <property type="match status" value="1"/>
</dbReference>
<evidence type="ECO:0000256" key="3">
    <source>
        <dbReference type="ARBA" id="ARBA00023082"/>
    </source>
</evidence>
<comment type="similarity">
    <text evidence="1 6">Belongs to the sigma-70 factor family. ECF subfamily.</text>
</comment>
<gene>
    <name evidence="10" type="ORF">JOF35_004602</name>
</gene>
<dbReference type="InterPro" id="IPR013324">
    <property type="entry name" value="RNA_pol_sigma_r3/r4-like"/>
</dbReference>
<dbReference type="Gene3D" id="1.10.10.10">
    <property type="entry name" value="Winged helix-like DNA-binding domain superfamily/Winged helix DNA-binding domain"/>
    <property type="match status" value="1"/>
</dbReference>
<feature type="domain" description="RNA polymerase sigma-70 region 2" evidence="8">
    <location>
        <begin position="26"/>
        <end position="91"/>
    </location>
</feature>
<dbReference type="EMBL" id="JAURUE010000001">
    <property type="protein sequence ID" value="MDP9612325.1"/>
    <property type="molecule type" value="Genomic_DNA"/>
</dbReference>
<keyword evidence="11" id="KW-1185">Reference proteome</keyword>
<proteinExistence type="inferred from homology"/>
<evidence type="ECO:0000256" key="1">
    <source>
        <dbReference type="ARBA" id="ARBA00010641"/>
    </source>
</evidence>
<dbReference type="InterPro" id="IPR000838">
    <property type="entry name" value="RNA_pol_sigma70_ECF_CS"/>
</dbReference>
<evidence type="ECO:0000313" key="10">
    <source>
        <dbReference type="EMBL" id="MDP9612325.1"/>
    </source>
</evidence>
<organism evidence="10 11">
    <name type="scientific">Streptomyces demainii</name>
    <dbReference type="NCBI Taxonomy" id="588122"/>
    <lineage>
        <taxon>Bacteria</taxon>
        <taxon>Bacillati</taxon>
        <taxon>Actinomycetota</taxon>
        <taxon>Actinomycetes</taxon>
        <taxon>Kitasatosporales</taxon>
        <taxon>Streptomycetaceae</taxon>
        <taxon>Streptomyces</taxon>
    </lineage>
</organism>
<feature type="compositionally biased region" description="Low complexity" evidence="7">
    <location>
        <begin position="219"/>
        <end position="237"/>
    </location>
</feature>
<dbReference type="Pfam" id="PF08281">
    <property type="entry name" value="Sigma70_r4_2"/>
    <property type="match status" value="1"/>
</dbReference>
<keyword evidence="5 6" id="KW-0804">Transcription</keyword>
<dbReference type="PROSITE" id="PS01063">
    <property type="entry name" value="SIGMA70_ECF"/>
    <property type="match status" value="1"/>
</dbReference>
<dbReference type="PANTHER" id="PTHR43133">
    <property type="entry name" value="RNA POLYMERASE ECF-TYPE SIGMA FACTO"/>
    <property type="match status" value="1"/>
</dbReference>
<evidence type="ECO:0000256" key="5">
    <source>
        <dbReference type="ARBA" id="ARBA00023163"/>
    </source>
</evidence>
<dbReference type="InterPro" id="IPR039425">
    <property type="entry name" value="RNA_pol_sigma-70-like"/>
</dbReference>
<reference evidence="10 11" key="1">
    <citation type="submission" date="2023-07" db="EMBL/GenBank/DDBJ databases">
        <title>Sequencing the genomes of 1000 actinobacteria strains.</title>
        <authorList>
            <person name="Klenk H.-P."/>
        </authorList>
    </citation>
    <scope>NUCLEOTIDE SEQUENCE [LARGE SCALE GENOMIC DNA]</scope>
    <source>
        <strain evidence="10 11">DSM 41600</strain>
    </source>
</reference>
<dbReference type="RefSeq" id="WP_307111041.1">
    <property type="nucleotide sequence ID" value="NZ_JAURUE010000001.1"/>
</dbReference>
<evidence type="ECO:0000256" key="4">
    <source>
        <dbReference type="ARBA" id="ARBA00023125"/>
    </source>
</evidence>
<dbReference type="NCBIfam" id="TIGR02937">
    <property type="entry name" value="sigma70-ECF"/>
    <property type="match status" value="1"/>
</dbReference>
<dbReference type="SUPFAM" id="SSF88659">
    <property type="entry name" value="Sigma3 and sigma4 domains of RNA polymerase sigma factors"/>
    <property type="match status" value="1"/>
</dbReference>
<keyword evidence="2 6" id="KW-0805">Transcription regulation</keyword>
<dbReference type="Pfam" id="PF04542">
    <property type="entry name" value="Sigma70_r2"/>
    <property type="match status" value="1"/>
</dbReference>
<evidence type="ECO:0000256" key="7">
    <source>
        <dbReference type="SAM" id="MobiDB-lite"/>
    </source>
</evidence>
<keyword evidence="3 6" id="KW-0731">Sigma factor</keyword>
<sequence>MRDDDAVTSWALAARDGDPDAVEAFVRATRTDVRRYVAHLSGDPQAVDDLVQDTYLRALRSLRTFQGRASARTWLLVIARRVVADRIRQLSARPRLATTHDWQAAAERTQPRDVPGFEESVVLGDLLAALPGARREAFVLTQLLGLTYPEAATVARCPVGTIRSRVARARETLIAQLTSEEEEPAGPERAVGSRAGCPRPPGTPSATSAAGAPAGGLAGAPAASSPASSPATAGAVV</sequence>
<dbReference type="Proteomes" id="UP001234880">
    <property type="component" value="Unassembled WGS sequence"/>
</dbReference>
<dbReference type="InterPro" id="IPR013325">
    <property type="entry name" value="RNA_pol_sigma_r2"/>
</dbReference>